<dbReference type="EMBL" id="CAJNOT010002653">
    <property type="protein sequence ID" value="CAF1333660.1"/>
    <property type="molecule type" value="Genomic_DNA"/>
</dbReference>
<evidence type="ECO:0000313" key="8">
    <source>
        <dbReference type="EMBL" id="CAF4160058.1"/>
    </source>
</evidence>
<dbReference type="EMBL" id="CAJNOU010001809">
    <property type="protein sequence ID" value="CAF1254765.1"/>
    <property type="molecule type" value="Genomic_DNA"/>
</dbReference>
<keyword evidence="10" id="KW-1185">Reference proteome</keyword>
<reference evidence="4" key="1">
    <citation type="submission" date="2021-02" db="EMBL/GenBank/DDBJ databases">
        <authorList>
            <person name="Nowell W R."/>
        </authorList>
    </citation>
    <scope>NUCLEOTIDE SEQUENCE</scope>
</reference>
<gene>
    <name evidence="7" type="ORF">FNK824_LOCUS28242</name>
    <name evidence="8" type="ORF">JBS370_LOCUS34450</name>
    <name evidence="5" type="ORF">JXQ802_LOCUS45218</name>
    <name evidence="6" type="ORF">OTI717_LOCUS31104</name>
    <name evidence="1" type="ORF">PYM288_LOCUS13754</name>
    <name evidence="2" type="ORF">RFH988_LOCUS26661</name>
    <name evidence="3" type="ORF">SEV965_LOCUS23921</name>
    <name evidence="4" type="ORF">ZHD862_LOCUS29664</name>
</gene>
<dbReference type="EMBL" id="CAJOAX010008706">
    <property type="protein sequence ID" value="CAF4040489.1"/>
    <property type="molecule type" value="Genomic_DNA"/>
</dbReference>
<accession>A0A815G474</accession>
<dbReference type="AlphaFoldDB" id="A0A815G474"/>
<evidence type="ECO:0000313" key="3">
    <source>
        <dbReference type="EMBL" id="CAF1254765.1"/>
    </source>
</evidence>
<sequence>MLTVRYCLLVLGFVMWFAIAMPIDKKNRSSSLLLSIVYDQRLIKNNYIVRIRNASISHLLNTTAFKEKLRQKRDSVDNTDIKAVVATINDHRMMIDDHRTMINNIINNSININNLQAAVSNHYSKTTPIWSS</sequence>
<dbReference type="Proteomes" id="UP000663870">
    <property type="component" value="Unassembled WGS sequence"/>
</dbReference>
<dbReference type="Proteomes" id="UP000663874">
    <property type="component" value="Unassembled WGS sequence"/>
</dbReference>
<organism evidence="4 9">
    <name type="scientific">Rotaria sordida</name>
    <dbReference type="NCBI Taxonomy" id="392033"/>
    <lineage>
        <taxon>Eukaryota</taxon>
        <taxon>Metazoa</taxon>
        <taxon>Spiralia</taxon>
        <taxon>Gnathifera</taxon>
        <taxon>Rotifera</taxon>
        <taxon>Eurotatoria</taxon>
        <taxon>Bdelloidea</taxon>
        <taxon>Philodinida</taxon>
        <taxon>Philodinidae</taxon>
        <taxon>Rotaria</taxon>
    </lineage>
</organism>
<dbReference type="OrthoDB" id="10433804at2759"/>
<dbReference type="Proteomes" id="UP000663854">
    <property type="component" value="Unassembled WGS sequence"/>
</dbReference>
<proteinExistence type="predicted"/>
<dbReference type="Proteomes" id="UP000663889">
    <property type="component" value="Unassembled WGS sequence"/>
</dbReference>
<evidence type="ECO:0000313" key="10">
    <source>
        <dbReference type="Proteomes" id="UP000663870"/>
    </source>
</evidence>
<dbReference type="EMBL" id="CAJNOO010002149">
    <property type="protein sequence ID" value="CAF1240877.1"/>
    <property type="molecule type" value="Genomic_DNA"/>
</dbReference>
<name>A0A815G474_9BILA</name>
<evidence type="ECO:0000313" key="4">
    <source>
        <dbReference type="EMBL" id="CAF1333660.1"/>
    </source>
</evidence>
<dbReference type="Proteomes" id="UP000663864">
    <property type="component" value="Unassembled WGS sequence"/>
</dbReference>
<evidence type="ECO:0000313" key="5">
    <source>
        <dbReference type="EMBL" id="CAF1571176.1"/>
    </source>
</evidence>
<evidence type="ECO:0000313" key="6">
    <source>
        <dbReference type="EMBL" id="CAF4040489.1"/>
    </source>
</evidence>
<comment type="caution">
    <text evidence="4">The sequence shown here is derived from an EMBL/GenBank/DDBJ whole genome shotgun (WGS) entry which is preliminary data.</text>
</comment>
<evidence type="ECO:0000313" key="1">
    <source>
        <dbReference type="EMBL" id="CAF0983739.1"/>
    </source>
</evidence>
<evidence type="ECO:0000313" key="9">
    <source>
        <dbReference type="Proteomes" id="UP000663864"/>
    </source>
</evidence>
<evidence type="ECO:0000313" key="2">
    <source>
        <dbReference type="EMBL" id="CAF1240877.1"/>
    </source>
</evidence>
<dbReference type="EMBL" id="CAJNOL010003693">
    <property type="protein sequence ID" value="CAF1571176.1"/>
    <property type="molecule type" value="Genomic_DNA"/>
</dbReference>
<dbReference type="Proteomes" id="UP000663823">
    <property type="component" value="Unassembled WGS sequence"/>
</dbReference>
<dbReference type="Proteomes" id="UP000663882">
    <property type="component" value="Unassembled WGS sequence"/>
</dbReference>
<dbReference type="EMBL" id="CAJOBD010010921">
    <property type="protein sequence ID" value="CAF4160058.1"/>
    <property type="molecule type" value="Genomic_DNA"/>
</dbReference>
<dbReference type="EMBL" id="CAJNOH010000284">
    <property type="protein sequence ID" value="CAF0983739.1"/>
    <property type="molecule type" value="Genomic_DNA"/>
</dbReference>
<protein>
    <submittedName>
        <fullName evidence="4">Uncharacterized protein</fullName>
    </submittedName>
</protein>
<dbReference type="Proteomes" id="UP000663836">
    <property type="component" value="Unassembled WGS sequence"/>
</dbReference>
<dbReference type="EMBL" id="CAJOBE010007652">
    <property type="protein sequence ID" value="CAF4042222.1"/>
    <property type="molecule type" value="Genomic_DNA"/>
</dbReference>
<evidence type="ECO:0000313" key="7">
    <source>
        <dbReference type="EMBL" id="CAF4042222.1"/>
    </source>
</evidence>